<protein>
    <submittedName>
        <fullName evidence="9">Sigma-54-dependent Fis family transcriptional regulator</fullName>
    </submittedName>
</protein>
<dbReference type="Gene3D" id="3.40.50.300">
    <property type="entry name" value="P-loop containing nucleotide triphosphate hydrolases"/>
    <property type="match status" value="1"/>
</dbReference>
<evidence type="ECO:0000259" key="7">
    <source>
        <dbReference type="PROSITE" id="PS50045"/>
    </source>
</evidence>
<dbReference type="Proteomes" id="UP000658258">
    <property type="component" value="Unassembled WGS sequence"/>
</dbReference>
<dbReference type="Gene3D" id="3.40.50.2300">
    <property type="match status" value="1"/>
</dbReference>
<feature type="domain" description="Sigma-54 factor interaction" evidence="7">
    <location>
        <begin position="155"/>
        <end position="384"/>
    </location>
</feature>
<comment type="caution">
    <text evidence="9">The sequence shown here is derived from an EMBL/GenBank/DDBJ whole genome shotgun (WGS) entry which is preliminary data.</text>
</comment>
<evidence type="ECO:0000256" key="6">
    <source>
        <dbReference type="PROSITE-ProRule" id="PRU00169"/>
    </source>
</evidence>
<keyword evidence="1" id="KW-0547">Nucleotide-binding</keyword>
<dbReference type="SUPFAM" id="SSF52540">
    <property type="entry name" value="P-loop containing nucleoside triphosphate hydrolases"/>
    <property type="match status" value="1"/>
</dbReference>
<dbReference type="InterPro" id="IPR001789">
    <property type="entry name" value="Sig_transdc_resp-reg_receiver"/>
</dbReference>
<dbReference type="Pfam" id="PF02954">
    <property type="entry name" value="HTH_8"/>
    <property type="match status" value="1"/>
</dbReference>
<dbReference type="PRINTS" id="PR01590">
    <property type="entry name" value="HTHFIS"/>
</dbReference>
<dbReference type="SMART" id="SM00382">
    <property type="entry name" value="AAA"/>
    <property type="match status" value="1"/>
</dbReference>
<dbReference type="InterPro" id="IPR025943">
    <property type="entry name" value="Sigma_54_int_dom_ATP-bd_2"/>
</dbReference>
<keyword evidence="3" id="KW-0805">Transcription regulation</keyword>
<dbReference type="SUPFAM" id="SSF52172">
    <property type="entry name" value="CheY-like"/>
    <property type="match status" value="1"/>
</dbReference>
<evidence type="ECO:0000313" key="10">
    <source>
        <dbReference type="Proteomes" id="UP000658258"/>
    </source>
</evidence>
<dbReference type="InterPro" id="IPR027417">
    <property type="entry name" value="P-loop_NTPase"/>
</dbReference>
<evidence type="ECO:0000259" key="8">
    <source>
        <dbReference type="PROSITE" id="PS50110"/>
    </source>
</evidence>
<dbReference type="InterPro" id="IPR011006">
    <property type="entry name" value="CheY-like_superfamily"/>
</dbReference>
<dbReference type="CDD" id="cd00009">
    <property type="entry name" value="AAA"/>
    <property type="match status" value="1"/>
</dbReference>
<dbReference type="PROSITE" id="PS50110">
    <property type="entry name" value="RESPONSE_REGULATORY"/>
    <property type="match status" value="1"/>
</dbReference>
<dbReference type="EMBL" id="BNAG01000002">
    <property type="protein sequence ID" value="GHE63610.1"/>
    <property type="molecule type" value="Genomic_DNA"/>
</dbReference>
<name>A0ABQ3I7K8_9BACT</name>
<dbReference type="InterPro" id="IPR003593">
    <property type="entry name" value="AAA+_ATPase"/>
</dbReference>
<evidence type="ECO:0000256" key="3">
    <source>
        <dbReference type="ARBA" id="ARBA00023015"/>
    </source>
</evidence>
<evidence type="ECO:0000256" key="2">
    <source>
        <dbReference type="ARBA" id="ARBA00022840"/>
    </source>
</evidence>
<dbReference type="RefSeq" id="WP_189629966.1">
    <property type="nucleotide sequence ID" value="NZ_BNAG01000002.1"/>
</dbReference>
<keyword evidence="2" id="KW-0067">ATP-binding</keyword>
<dbReference type="Gene3D" id="1.10.10.60">
    <property type="entry name" value="Homeodomain-like"/>
    <property type="match status" value="1"/>
</dbReference>
<dbReference type="PROSITE" id="PS00688">
    <property type="entry name" value="SIGMA54_INTERACT_3"/>
    <property type="match status" value="1"/>
</dbReference>
<dbReference type="InterPro" id="IPR009057">
    <property type="entry name" value="Homeodomain-like_sf"/>
</dbReference>
<dbReference type="PANTHER" id="PTHR32071:SF113">
    <property type="entry name" value="ALGINATE BIOSYNTHESIS TRANSCRIPTIONAL REGULATORY PROTEIN ALGB"/>
    <property type="match status" value="1"/>
</dbReference>
<reference evidence="10" key="1">
    <citation type="journal article" date="2019" name="Int. J. Syst. Evol. Microbiol.">
        <title>The Global Catalogue of Microorganisms (GCM) 10K type strain sequencing project: providing services to taxonomists for standard genome sequencing and annotation.</title>
        <authorList>
            <consortium name="The Broad Institute Genomics Platform"/>
            <consortium name="The Broad Institute Genome Sequencing Center for Infectious Disease"/>
            <person name="Wu L."/>
            <person name="Ma J."/>
        </authorList>
    </citation>
    <scope>NUCLEOTIDE SEQUENCE [LARGE SCALE GENOMIC DNA]</scope>
    <source>
        <strain evidence="10">CGMCC 1.15111</strain>
    </source>
</reference>
<dbReference type="SUPFAM" id="SSF46689">
    <property type="entry name" value="Homeodomain-like"/>
    <property type="match status" value="1"/>
</dbReference>
<evidence type="ECO:0000256" key="5">
    <source>
        <dbReference type="ARBA" id="ARBA00023163"/>
    </source>
</evidence>
<sequence length="456" mass="51425">MKQKAKILILDDDNYVLLSLRILIEQHYTDVRGINNPAQLETALQENDFDVVVLDMNFMAGDTSGRDGLKYLRQIKEANPKTSVLLLTAYAEIDLAVEAMRLGAFDFLVKPWENEKLLASIKTAFELNASARKIEQLESGKSVLLQELNAPFHNIIGDSPAIKQVFRQIDKVAKTKANVLITGENGTGKELVARAIHNASDRASEIFLNVDMGAISESLFESELFGHKKGAFTDARNDRMGKFEAANGGTLFLDEIGNLSLPLQAKLLRVIQEQKVTRVGENKSTDLDIRLICATNAQLEDMVKAEEFRQDLLFRINTIEIQLPPLRERTEDIPLLANHFLESYKQKYKKTGLYVPDYVINRLIKYDWPGNIRELQHAIERAVIMCDGKQLQVSDFNLKETNEAESGTLNSFNLDDLEKWAIESAIKKHQGNISHAAQELGLSRGALYRRMEKHGI</sequence>
<dbReference type="PROSITE" id="PS50045">
    <property type="entry name" value="SIGMA54_INTERACT_4"/>
    <property type="match status" value="1"/>
</dbReference>
<dbReference type="Gene3D" id="1.10.8.60">
    <property type="match status" value="1"/>
</dbReference>
<evidence type="ECO:0000256" key="1">
    <source>
        <dbReference type="ARBA" id="ARBA00022741"/>
    </source>
</evidence>
<dbReference type="SMART" id="SM00448">
    <property type="entry name" value="REC"/>
    <property type="match status" value="1"/>
</dbReference>
<gene>
    <name evidence="9" type="ORF">GCM10011340_18720</name>
</gene>
<keyword evidence="10" id="KW-1185">Reference proteome</keyword>
<dbReference type="InterPro" id="IPR002078">
    <property type="entry name" value="Sigma_54_int"/>
</dbReference>
<keyword evidence="4" id="KW-0238">DNA-binding</keyword>
<dbReference type="InterPro" id="IPR002197">
    <property type="entry name" value="HTH_Fis"/>
</dbReference>
<evidence type="ECO:0000313" key="9">
    <source>
        <dbReference type="EMBL" id="GHE63610.1"/>
    </source>
</evidence>
<accession>A0ABQ3I7K8</accession>
<dbReference type="InterPro" id="IPR058031">
    <property type="entry name" value="AAA_lid_NorR"/>
</dbReference>
<organism evidence="9 10">
    <name type="scientific">Roseivirga thermotolerans</name>
    <dbReference type="NCBI Taxonomy" id="1758176"/>
    <lineage>
        <taxon>Bacteria</taxon>
        <taxon>Pseudomonadati</taxon>
        <taxon>Bacteroidota</taxon>
        <taxon>Cytophagia</taxon>
        <taxon>Cytophagales</taxon>
        <taxon>Roseivirgaceae</taxon>
        <taxon>Roseivirga</taxon>
    </lineage>
</organism>
<dbReference type="InterPro" id="IPR025944">
    <property type="entry name" value="Sigma_54_int_dom_CS"/>
</dbReference>
<dbReference type="PANTHER" id="PTHR32071">
    <property type="entry name" value="TRANSCRIPTIONAL REGULATORY PROTEIN"/>
    <property type="match status" value="1"/>
</dbReference>
<dbReference type="Pfam" id="PF00072">
    <property type="entry name" value="Response_reg"/>
    <property type="match status" value="1"/>
</dbReference>
<dbReference type="PROSITE" id="PS00676">
    <property type="entry name" value="SIGMA54_INTERACT_2"/>
    <property type="match status" value="1"/>
</dbReference>
<feature type="domain" description="Response regulatory" evidence="8">
    <location>
        <begin position="6"/>
        <end position="125"/>
    </location>
</feature>
<dbReference type="Pfam" id="PF25601">
    <property type="entry name" value="AAA_lid_14"/>
    <property type="match status" value="1"/>
</dbReference>
<keyword evidence="5" id="KW-0804">Transcription</keyword>
<dbReference type="Pfam" id="PF00158">
    <property type="entry name" value="Sigma54_activat"/>
    <property type="match status" value="1"/>
</dbReference>
<keyword evidence="6" id="KW-0597">Phosphoprotein</keyword>
<proteinExistence type="predicted"/>
<feature type="modified residue" description="4-aspartylphosphate" evidence="6">
    <location>
        <position position="55"/>
    </location>
</feature>
<evidence type="ECO:0000256" key="4">
    <source>
        <dbReference type="ARBA" id="ARBA00023125"/>
    </source>
</evidence>